<reference evidence="10 11" key="1">
    <citation type="journal article" date="2021" name="Int. J. Syst. Evol. Microbiol.">
        <title>Reticulibacter mediterranei gen. nov., sp. nov., within the new family Reticulibacteraceae fam. nov., and Ktedonospora formicarum gen. nov., sp. nov., Ktedonobacter robiniae sp. nov., Dictyobacter formicarum sp. nov. and Dictyobacter arantiisoli sp. nov., belonging to the class Ktedonobacteria.</title>
        <authorList>
            <person name="Yabe S."/>
            <person name="Zheng Y."/>
            <person name="Wang C.M."/>
            <person name="Sakai Y."/>
            <person name="Abe K."/>
            <person name="Yokota A."/>
            <person name="Donadio S."/>
            <person name="Cavaletti L."/>
            <person name="Monciardini P."/>
        </authorList>
    </citation>
    <scope>NUCLEOTIDE SEQUENCE [LARGE SCALE GENOMIC DNA]</scope>
    <source>
        <strain evidence="10 11">SOSP1-30</strain>
    </source>
</reference>
<evidence type="ECO:0000256" key="1">
    <source>
        <dbReference type="ARBA" id="ARBA00000085"/>
    </source>
</evidence>
<gene>
    <name evidence="10" type="ORF">KSB_43310</name>
</gene>
<dbReference type="PANTHER" id="PTHR43304">
    <property type="entry name" value="PHYTOCHROME-LIKE PROTEIN CPH1"/>
    <property type="match status" value="1"/>
</dbReference>
<dbReference type="CDD" id="cd00082">
    <property type="entry name" value="HisKA"/>
    <property type="match status" value="1"/>
</dbReference>
<feature type="domain" description="PAC" evidence="9">
    <location>
        <begin position="207"/>
        <end position="259"/>
    </location>
</feature>
<dbReference type="InterPro" id="IPR035965">
    <property type="entry name" value="PAS-like_dom_sf"/>
</dbReference>
<comment type="caution">
    <text evidence="10">The sequence shown here is derived from an EMBL/GenBank/DDBJ whole genome shotgun (WGS) entry which is preliminary data.</text>
</comment>
<dbReference type="InterPro" id="IPR003594">
    <property type="entry name" value="HATPase_dom"/>
</dbReference>
<dbReference type="SMART" id="SM00091">
    <property type="entry name" value="PAS"/>
    <property type="match status" value="4"/>
</dbReference>
<keyword evidence="4" id="KW-0808">Transferase</keyword>
<feature type="domain" description="PAS" evidence="8">
    <location>
        <begin position="14"/>
        <end position="59"/>
    </location>
</feature>
<dbReference type="CDD" id="cd00130">
    <property type="entry name" value="PAS"/>
    <property type="match status" value="4"/>
</dbReference>
<dbReference type="InterPro" id="IPR005467">
    <property type="entry name" value="His_kinase_dom"/>
</dbReference>
<dbReference type="Gene3D" id="3.30.450.20">
    <property type="entry name" value="PAS domain"/>
    <property type="match status" value="4"/>
</dbReference>
<dbReference type="SUPFAM" id="SSF55874">
    <property type="entry name" value="ATPase domain of HSP90 chaperone/DNA topoisomerase II/histidine kinase"/>
    <property type="match status" value="1"/>
</dbReference>
<dbReference type="PROSITE" id="PS50109">
    <property type="entry name" value="HIS_KIN"/>
    <property type="match status" value="1"/>
</dbReference>
<dbReference type="RefSeq" id="WP_201372487.1">
    <property type="nucleotide sequence ID" value="NZ_BNJG01000002.1"/>
</dbReference>
<dbReference type="Pfam" id="PF08447">
    <property type="entry name" value="PAS_3"/>
    <property type="match status" value="2"/>
</dbReference>
<dbReference type="InterPro" id="IPR001610">
    <property type="entry name" value="PAC"/>
</dbReference>
<dbReference type="SUPFAM" id="SSF55785">
    <property type="entry name" value="PYP-like sensor domain (PAS domain)"/>
    <property type="match status" value="4"/>
</dbReference>
<dbReference type="Gene3D" id="1.10.287.130">
    <property type="match status" value="1"/>
</dbReference>
<dbReference type="Pfam" id="PF08448">
    <property type="entry name" value="PAS_4"/>
    <property type="match status" value="1"/>
</dbReference>
<dbReference type="InterPro" id="IPR013767">
    <property type="entry name" value="PAS_fold"/>
</dbReference>
<comment type="catalytic activity">
    <reaction evidence="1">
        <text>ATP + protein L-histidine = ADP + protein N-phospho-L-histidine.</text>
        <dbReference type="EC" id="2.7.13.3"/>
    </reaction>
</comment>
<dbReference type="SMART" id="SM00086">
    <property type="entry name" value="PAC"/>
    <property type="match status" value="3"/>
</dbReference>
<evidence type="ECO:0000256" key="6">
    <source>
        <dbReference type="ARBA" id="ARBA00023012"/>
    </source>
</evidence>
<dbReference type="InterPro" id="IPR052162">
    <property type="entry name" value="Sensor_kinase/Photoreceptor"/>
</dbReference>
<dbReference type="NCBIfam" id="TIGR00229">
    <property type="entry name" value="sensory_box"/>
    <property type="match status" value="4"/>
</dbReference>
<dbReference type="PROSITE" id="PS50112">
    <property type="entry name" value="PAS"/>
    <property type="match status" value="3"/>
</dbReference>
<evidence type="ECO:0000313" key="11">
    <source>
        <dbReference type="Proteomes" id="UP000654345"/>
    </source>
</evidence>
<sequence length="735" mass="82557">MSNTPQTRRVTLASRDTLVQILETLPGAFFVVNDTETIVYANVSAQTLTGATREDVLGKPLWRGAPQLVSTALYQAVQQTRQTRKPAEVEYVSPVTRNWLHVQLSPTVGGLMVQIHQGRAAARREALVPQGERPCIEDLDGLLSRIGVLTPEGIVLEVNEVPLAYAQIRREEVIGQPLAEARWWSFYPTSQEQLRAAIARARRGETVHFETVVHPKKGIDHHLQVAITPHMDADHHVEYLVFAGLDITARKRAEQQLKESEQSLRVLAETLPQLVWVVGPDGLNEYVNQRCCDYLGLTAEHMQSNPWAHLPFIHPDDRAGSQALWQHALDTGTMYEHEERLRNGQNGAYRWFLTRGMPMRDDTGQILKWFGTSTDIEDQKRIEEVLRQSQERIRALIDSNIIGIVSLEEEEDVLVDANEAFLHLTGYTREDVRSKTLTRAKIIAPEQPLFQHALQELAERGQHTPIETEVVCKDGSLLPIVTGSILLQKGPRQIISFVLDNSARKELERRKDDFISMASHELRNPLTALKLQTSLLHRQLVKQGTLDQAPALASMEAQIKKVIRLVEELLDVSKIQAGKVEYVWETVDLDALLREIAETMQQTHPSHRILVHGALQTSLIGDPDRLGQVFINLISNAIKYSPDAETVEMDLSTSEDAVTVRVRDHGLGIPREQRDKIFERFYRAADPKKRAIPGLGMGLYIVAEIVKSHGGTITVDSAVGKGSTFTVILPFKRDA</sequence>
<dbReference type="InterPro" id="IPR036890">
    <property type="entry name" value="HATPase_C_sf"/>
</dbReference>
<dbReference type="SMART" id="SM00388">
    <property type="entry name" value="HisKA"/>
    <property type="match status" value="1"/>
</dbReference>
<evidence type="ECO:0000313" key="10">
    <source>
        <dbReference type="EMBL" id="GHO55856.1"/>
    </source>
</evidence>
<dbReference type="PRINTS" id="PR00344">
    <property type="entry name" value="BCTRLSENSOR"/>
</dbReference>
<keyword evidence="6" id="KW-0902">Two-component regulatory system</keyword>
<dbReference type="PANTHER" id="PTHR43304:SF1">
    <property type="entry name" value="PAC DOMAIN-CONTAINING PROTEIN"/>
    <property type="match status" value="1"/>
</dbReference>
<evidence type="ECO:0000256" key="3">
    <source>
        <dbReference type="ARBA" id="ARBA00022553"/>
    </source>
</evidence>
<evidence type="ECO:0000259" key="7">
    <source>
        <dbReference type="PROSITE" id="PS50109"/>
    </source>
</evidence>
<dbReference type="InterPro" id="IPR000014">
    <property type="entry name" value="PAS"/>
</dbReference>
<evidence type="ECO:0000259" key="9">
    <source>
        <dbReference type="PROSITE" id="PS50113"/>
    </source>
</evidence>
<evidence type="ECO:0000256" key="5">
    <source>
        <dbReference type="ARBA" id="ARBA00022777"/>
    </source>
</evidence>
<dbReference type="InterPro" id="IPR003661">
    <property type="entry name" value="HisK_dim/P_dom"/>
</dbReference>
<dbReference type="PROSITE" id="PS50113">
    <property type="entry name" value="PAC"/>
    <property type="match status" value="2"/>
</dbReference>
<feature type="domain" description="Histidine kinase" evidence="7">
    <location>
        <begin position="517"/>
        <end position="733"/>
    </location>
</feature>
<keyword evidence="3" id="KW-0597">Phosphoprotein</keyword>
<organism evidence="10 11">
    <name type="scientific">Ktedonobacter robiniae</name>
    <dbReference type="NCBI Taxonomy" id="2778365"/>
    <lineage>
        <taxon>Bacteria</taxon>
        <taxon>Bacillati</taxon>
        <taxon>Chloroflexota</taxon>
        <taxon>Ktedonobacteria</taxon>
        <taxon>Ktedonobacterales</taxon>
        <taxon>Ktedonobacteraceae</taxon>
        <taxon>Ktedonobacter</taxon>
    </lineage>
</organism>
<dbReference type="EC" id="2.7.13.3" evidence="2"/>
<dbReference type="CDD" id="cd00075">
    <property type="entry name" value="HATPase"/>
    <property type="match status" value="1"/>
</dbReference>
<proteinExistence type="predicted"/>
<protein>
    <recommendedName>
        <fullName evidence="2">histidine kinase</fullName>
        <ecNumber evidence="2">2.7.13.3</ecNumber>
    </recommendedName>
</protein>
<dbReference type="SMART" id="SM00387">
    <property type="entry name" value="HATPase_c"/>
    <property type="match status" value="1"/>
</dbReference>
<dbReference type="InterPro" id="IPR013656">
    <property type="entry name" value="PAS_4"/>
</dbReference>
<dbReference type="InterPro" id="IPR013655">
    <property type="entry name" value="PAS_fold_3"/>
</dbReference>
<keyword evidence="11" id="KW-1185">Reference proteome</keyword>
<evidence type="ECO:0000256" key="4">
    <source>
        <dbReference type="ARBA" id="ARBA00022679"/>
    </source>
</evidence>
<feature type="domain" description="PAC" evidence="9">
    <location>
        <begin position="335"/>
        <end position="388"/>
    </location>
</feature>
<dbReference type="InterPro" id="IPR004358">
    <property type="entry name" value="Sig_transdc_His_kin-like_C"/>
</dbReference>
<dbReference type="Proteomes" id="UP000654345">
    <property type="component" value="Unassembled WGS sequence"/>
</dbReference>
<evidence type="ECO:0000256" key="2">
    <source>
        <dbReference type="ARBA" id="ARBA00012438"/>
    </source>
</evidence>
<feature type="domain" description="PAS" evidence="8">
    <location>
        <begin position="389"/>
        <end position="461"/>
    </location>
</feature>
<keyword evidence="5" id="KW-0418">Kinase</keyword>
<dbReference type="Gene3D" id="3.30.565.10">
    <property type="entry name" value="Histidine kinase-like ATPase, C-terminal domain"/>
    <property type="match status" value="1"/>
</dbReference>
<dbReference type="InterPro" id="IPR000700">
    <property type="entry name" value="PAS-assoc_C"/>
</dbReference>
<evidence type="ECO:0000259" key="8">
    <source>
        <dbReference type="PROSITE" id="PS50112"/>
    </source>
</evidence>
<dbReference type="Pfam" id="PF00989">
    <property type="entry name" value="PAS"/>
    <property type="match status" value="1"/>
</dbReference>
<dbReference type="EMBL" id="BNJG01000002">
    <property type="protein sequence ID" value="GHO55856.1"/>
    <property type="molecule type" value="Genomic_DNA"/>
</dbReference>
<dbReference type="Pfam" id="PF00512">
    <property type="entry name" value="HisKA"/>
    <property type="match status" value="1"/>
</dbReference>
<dbReference type="Pfam" id="PF02518">
    <property type="entry name" value="HATPase_c"/>
    <property type="match status" value="1"/>
</dbReference>
<name>A0ABQ3USZ6_9CHLR</name>
<accession>A0ABQ3USZ6</accession>
<feature type="domain" description="PAS" evidence="8">
    <location>
        <begin position="260"/>
        <end position="332"/>
    </location>
</feature>
<dbReference type="SUPFAM" id="SSF47384">
    <property type="entry name" value="Homodimeric domain of signal transducing histidine kinase"/>
    <property type="match status" value="1"/>
</dbReference>
<dbReference type="InterPro" id="IPR036097">
    <property type="entry name" value="HisK_dim/P_sf"/>
</dbReference>